<proteinExistence type="predicted"/>
<organism evidence="2 3">
    <name type="scientific">Coprinopsis marcescibilis</name>
    <name type="common">Agaric fungus</name>
    <name type="synonym">Psathyrella marcescibilis</name>
    <dbReference type="NCBI Taxonomy" id="230819"/>
    <lineage>
        <taxon>Eukaryota</taxon>
        <taxon>Fungi</taxon>
        <taxon>Dikarya</taxon>
        <taxon>Basidiomycota</taxon>
        <taxon>Agaricomycotina</taxon>
        <taxon>Agaricomycetes</taxon>
        <taxon>Agaricomycetidae</taxon>
        <taxon>Agaricales</taxon>
        <taxon>Agaricineae</taxon>
        <taxon>Psathyrellaceae</taxon>
        <taxon>Coprinopsis</taxon>
    </lineage>
</organism>
<feature type="region of interest" description="Disordered" evidence="1">
    <location>
        <begin position="335"/>
        <end position="383"/>
    </location>
</feature>
<dbReference type="PANTHER" id="PTHR14024:SF49">
    <property type="entry name" value="LIPID STORAGE DROPLETS SURFACE-BINDING PROTEIN 1"/>
    <property type="match status" value="1"/>
</dbReference>
<evidence type="ECO:0008006" key="4">
    <source>
        <dbReference type="Google" id="ProtNLM"/>
    </source>
</evidence>
<protein>
    <recommendedName>
        <fullName evidence="4">Lipid droplet-associated perilipin protein</fullName>
    </recommendedName>
</protein>
<evidence type="ECO:0000313" key="3">
    <source>
        <dbReference type="Proteomes" id="UP000307440"/>
    </source>
</evidence>
<reference evidence="2 3" key="1">
    <citation type="journal article" date="2019" name="Nat. Ecol. Evol.">
        <title>Megaphylogeny resolves global patterns of mushroom evolution.</title>
        <authorList>
            <person name="Varga T."/>
            <person name="Krizsan K."/>
            <person name="Foldi C."/>
            <person name="Dima B."/>
            <person name="Sanchez-Garcia M."/>
            <person name="Sanchez-Ramirez S."/>
            <person name="Szollosi G.J."/>
            <person name="Szarkandi J.G."/>
            <person name="Papp V."/>
            <person name="Albert L."/>
            <person name="Andreopoulos W."/>
            <person name="Angelini C."/>
            <person name="Antonin V."/>
            <person name="Barry K.W."/>
            <person name="Bougher N.L."/>
            <person name="Buchanan P."/>
            <person name="Buyck B."/>
            <person name="Bense V."/>
            <person name="Catcheside P."/>
            <person name="Chovatia M."/>
            <person name="Cooper J."/>
            <person name="Damon W."/>
            <person name="Desjardin D."/>
            <person name="Finy P."/>
            <person name="Geml J."/>
            <person name="Haridas S."/>
            <person name="Hughes K."/>
            <person name="Justo A."/>
            <person name="Karasinski D."/>
            <person name="Kautmanova I."/>
            <person name="Kiss B."/>
            <person name="Kocsube S."/>
            <person name="Kotiranta H."/>
            <person name="LaButti K.M."/>
            <person name="Lechner B.E."/>
            <person name="Liimatainen K."/>
            <person name="Lipzen A."/>
            <person name="Lukacs Z."/>
            <person name="Mihaltcheva S."/>
            <person name="Morgado L.N."/>
            <person name="Niskanen T."/>
            <person name="Noordeloos M.E."/>
            <person name="Ohm R.A."/>
            <person name="Ortiz-Santana B."/>
            <person name="Ovrebo C."/>
            <person name="Racz N."/>
            <person name="Riley R."/>
            <person name="Savchenko A."/>
            <person name="Shiryaev A."/>
            <person name="Soop K."/>
            <person name="Spirin V."/>
            <person name="Szebenyi C."/>
            <person name="Tomsovsky M."/>
            <person name="Tulloss R.E."/>
            <person name="Uehling J."/>
            <person name="Grigoriev I.V."/>
            <person name="Vagvolgyi C."/>
            <person name="Papp T."/>
            <person name="Martin F.M."/>
            <person name="Miettinen O."/>
            <person name="Hibbett D.S."/>
            <person name="Nagy L.G."/>
        </authorList>
    </citation>
    <scope>NUCLEOTIDE SEQUENCE [LARGE SCALE GENOMIC DNA]</scope>
    <source>
        <strain evidence="2 3">CBS 121175</strain>
    </source>
</reference>
<evidence type="ECO:0000256" key="1">
    <source>
        <dbReference type="SAM" id="MobiDB-lite"/>
    </source>
</evidence>
<dbReference type="SUPFAM" id="SSF58113">
    <property type="entry name" value="Apolipoprotein A-I"/>
    <property type="match status" value="1"/>
</dbReference>
<dbReference type="OrthoDB" id="376826at2759"/>
<gene>
    <name evidence="2" type="ORF">FA15DRAFT_664777</name>
</gene>
<dbReference type="EMBL" id="ML210153">
    <property type="protein sequence ID" value="TFK28740.1"/>
    <property type="molecule type" value="Genomic_DNA"/>
</dbReference>
<accession>A0A5C3L7L1</accession>
<dbReference type="AlphaFoldDB" id="A0A5C3L7L1"/>
<dbReference type="STRING" id="230819.A0A5C3L7L1"/>
<name>A0A5C3L7L1_COPMA</name>
<sequence>MSTTTETLSTPSATPSAPEITVLTRVASIPMIHSGLETLNGTLSTNSYTRSAYTAAKEFSTAAYKLSEPVQIKLAPLIASADGYANKAVDVVESRYPYPFKATPGDVVELVRERKQTASDFVNVRIDENIKSPAFAVAHDLDQRIAPLVDYFEKTVSSLMHSEPGPSSPDTKYQYQRALALSRTLKDSVYEYSTEQLKHIQAQSVIIQRATETAQSINSLATESVSSAQARVHALSESMLGELQKLQTQTSTLAASIQNTINSSKSQIQTQLGPQIQQTYSEISSALTHAITDLSDILKKDVPIQEKVGLVRDEVRERVGPFLETVKKGVTDVLSRSKDIAEEAPVGETKASTPEEVSPAAEAQPTEEPPKENGDAPKPAATD</sequence>
<dbReference type="PANTHER" id="PTHR14024">
    <property type="entry name" value="PERILIPIN"/>
    <property type="match status" value="1"/>
</dbReference>
<dbReference type="Gene3D" id="1.20.120.20">
    <property type="entry name" value="Apolipoprotein"/>
    <property type="match status" value="1"/>
</dbReference>
<keyword evidence="3" id="KW-1185">Reference proteome</keyword>
<dbReference type="Proteomes" id="UP000307440">
    <property type="component" value="Unassembled WGS sequence"/>
</dbReference>
<evidence type="ECO:0000313" key="2">
    <source>
        <dbReference type="EMBL" id="TFK28740.1"/>
    </source>
</evidence>